<dbReference type="Gene3D" id="3.40.190.10">
    <property type="entry name" value="Periplasmic binding protein-like II"/>
    <property type="match status" value="2"/>
</dbReference>
<dbReference type="SMART" id="SM00062">
    <property type="entry name" value="PBPb"/>
    <property type="match status" value="1"/>
</dbReference>
<dbReference type="PANTHER" id="PTHR35936:SF17">
    <property type="entry name" value="ARGININE-BINDING EXTRACELLULAR PROTEIN ARTP"/>
    <property type="match status" value="1"/>
</dbReference>
<dbReference type="Pfam" id="PF00497">
    <property type="entry name" value="SBP_bac_3"/>
    <property type="match status" value="1"/>
</dbReference>
<organism evidence="3">
    <name type="scientific">hydrothermal vent metagenome</name>
    <dbReference type="NCBI Taxonomy" id="652676"/>
    <lineage>
        <taxon>unclassified sequences</taxon>
        <taxon>metagenomes</taxon>
        <taxon>ecological metagenomes</taxon>
    </lineage>
</organism>
<proteinExistence type="predicted"/>
<evidence type="ECO:0000259" key="2">
    <source>
        <dbReference type="SMART" id="SM00062"/>
    </source>
</evidence>
<keyword evidence="1" id="KW-0732">Signal</keyword>
<dbReference type="PANTHER" id="PTHR35936">
    <property type="entry name" value="MEMBRANE-BOUND LYTIC MUREIN TRANSGLYCOSYLASE F"/>
    <property type="match status" value="1"/>
</dbReference>
<evidence type="ECO:0000313" key="3">
    <source>
        <dbReference type="EMBL" id="CUS50066.1"/>
    </source>
</evidence>
<dbReference type="InterPro" id="IPR001638">
    <property type="entry name" value="Solute-binding_3/MltF_N"/>
</dbReference>
<dbReference type="AlphaFoldDB" id="A0A160TQI1"/>
<accession>A0A160TQI1</accession>
<feature type="domain" description="Solute-binding protein family 3/N-terminal" evidence="2">
    <location>
        <begin position="14"/>
        <end position="234"/>
    </location>
</feature>
<protein>
    <submittedName>
        <fullName evidence="3">Probable extracellular solute-binding protein</fullName>
    </submittedName>
</protein>
<sequence>MPNNIVAELAPNGTLRAAINLANFLLVSSRADNGDPQGVAPDLAAAIADSLGVGVSYVPFERPGPLADAAVDGVWDIGLIAVEPARAEHIEFTEPYVEIEATYLVSGHSEIQTITEVDQPGVRIAIAARSAYDLYLSRNLQHAELVRAEGIDGSFDLFVSEGLDVLAGLRPRLLTDVTQIENARILDGRFTAVQQAVGTPSGRTASAAYLRDFVVEAKASGLVAELIARHQVDGLSVAS</sequence>
<name>A0A160TQI1_9ZZZZ</name>
<gene>
    <name evidence="3" type="ORF">MGWOODY_XGa983</name>
</gene>
<evidence type="ECO:0000256" key="1">
    <source>
        <dbReference type="ARBA" id="ARBA00022729"/>
    </source>
</evidence>
<dbReference type="EMBL" id="CZRL01000010">
    <property type="protein sequence ID" value="CUS50066.1"/>
    <property type="molecule type" value="Genomic_DNA"/>
</dbReference>
<reference evidence="3" key="1">
    <citation type="submission" date="2015-10" db="EMBL/GenBank/DDBJ databases">
        <authorList>
            <person name="Gilbert D.G."/>
        </authorList>
    </citation>
    <scope>NUCLEOTIDE SEQUENCE</scope>
</reference>
<dbReference type="SUPFAM" id="SSF53850">
    <property type="entry name" value="Periplasmic binding protein-like II"/>
    <property type="match status" value="1"/>
</dbReference>